<evidence type="ECO:0000259" key="15">
    <source>
        <dbReference type="PROSITE" id="PS51363"/>
    </source>
</evidence>
<keyword evidence="2" id="KW-0488">Methylation</keyword>
<dbReference type="PANTHER" id="PTHR23253">
    <property type="entry name" value="EUKARYOTIC TRANSLATION INITIATION FACTOR 4 GAMMA"/>
    <property type="match status" value="1"/>
</dbReference>
<evidence type="ECO:0000313" key="17">
    <source>
        <dbReference type="EMBL" id="EEN53528.1"/>
    </source>
</evidence>
<evidence type="ECO:0000256" key="6">
    <source>
        <dbReference type="ARBA" id="ARBA00022553"/>
    </source>
</evidence>
<dbReference type="SMART" id="SM00543">
    <property type="entry name" value="MIF4G"/>
    <property type="match status" value="1"/>
</dbReference>
<keyword evidence="7" id="KW-0832">Ubl conjugation</keyword>
<keyword evidence="3" id="KW-0678">Repressor</keyword>
<keyword evidence="5" id="KW-0396">Initiation factor</keyword>
<evidence type="ECO:0000256" key="2">
    <source>
        <dbReference type="ARBA" id="ARBA00022481"/>
    </source>
</evidence>
<keyword evidence="8" id="KW-0810">Translation regulation</keyword>
<protein>
    <recommendedName>
        <fullName evidence="12">Eukaryotic translation initiation factor 4 gamma 2</fullName>
    </recommendedName>
</protein>
<comment type="subunit">
    <text evidence="13">Interacts with the serine/threonine protein kinases MKNK1 and MKNK2. Binds EIF4A and EIF3. Interacts with MIF4GD. Interacts with DAZAP2.</text>
</comment>
<keyword evidence="10" id="KW-0007">Acetylation</keyword>
<dbReference type="InterPro" id="IPR003307">
    <property type="entry name" value="W2_domain"/>
</dbReference>
<dbReference type="GO" id="GO:0003743">
    <property type="term" value="F:translation initiation factor activity"/>
    <property type="evidence" value="ECO:0007669"/>
    <property type="project" value="UniProtKB-KW"/>
</dbReference>
<evidence type="ECO:0000256" key="7">
    <source>
        <dbReference type="ARBA" id="ARBA00022843"/>
    </source>
</evidence>
<dbReference type="PROSITE" id="PS51363">
    <property type="entry name" value="W2"/>
    <property type="match status" value="1"/>
</dbReference>
<dbReference type="EMBL" id="GG666573">
    <property type="protein sequence ID" value="EEN53528.1"/>
    <property type="molecule type" value="Genomic_DNA"/>
</dbReference>
<evidence type="ECO:0000256" key="4">
    <source>
        <dbReference type="ARBA" id="ARBA00022499"/>
    </source>
</evidence>
<feature type="domain" description="MI" evidence="16">
    <location>
        <begin position="600"/>
        <end position="723"/>
    </location>
</feature>
<keyword evidence="4" id="KW-1017">Isopeptide bond</keyword>
<dbReference type="InterPro" id="IPR016024">
    <property type="entry name" value="ARM-type_fold"/>
</dbReference>
<dbReference type="Pfam" id="PF02854">
    <property type="entry name" value="MIF4G"/>
    <property type="match status" value="1"/>
</dbReference>
<dbReference type="STRING" id="7739.C3Z211"/>
<dbReference type="eggNOG" id="KOG0401">
    <property type="taxonomic scope" value="Eukaryota"/>
</dbReference>
<feature type="domain" description="W2" evidence="15">
    <location>
        <begin position="780"/>
        <end position="960"/>
    </location>
</feature>
<reference evidence="17" key="1">
    <citation type="journal article" date="2008" name="Nature">
        <title>The amphioxus genome and the evolution of the chordate karyotype.</title>
        <authorList>
            <consortium name="US DOE Joint Genome Institute (JGI-PGF)"/>
            <person name="Putnam N.H."/>
            <person name="Butts T."/>
            <person name="Ferrier D.E.K."/>
            <person name="Furlong R.F."/>
            <person name="Hellsten U."/>
            <person name="Kawashima T."/>
            <person name="Robinson-Rechavi M."/>
            <person name="Shoguchi E."/>
            <person name="Terry A."/>
            <person name="Yu J.-K."/>
            <person name="Benito-Gutierrez E.L."/>
            <person name="Dubchak I."/>
            <person name="Garcia-Fernandez J."/>
            <person name="Gibson-Brown J.J."/>
            <person name="Grigoriev I.V."/>
            <person name="Horton A.C."/>
            <person name="de Jong P.J."/>
            <person name="Jurka J."/>
            <person name="Kapitonov V.V."/>
            <person name="Kohara Y."/>
            <person name="Kuroki Y."/>
            <person name="Lindquist E."/>
            <person name="Lucas S."/>
            <person name="Osoegawa K."/>
            <person name="Pennacchio L.A."/>
            <person name="Salamov A.A."/>
            <person name="Satou Y."/>
            <person name="Sauka-Spengler T."/>
            <person name="Schmutz J."/>
            <person name="Shin-I T."/>
            <person name="Toyoda A."/>
            <person name="Bronner-Fraser M."/>
            <person name="Fujiyama A."/>
            <person name="Holland L.Z."/>
            <person name="Holland P.W.H."/>
            <person name="Satoh N."/>
            <person name="Rokhsar D.S."/>
        </authorList>
    </citation>
    <scope>NUCLEOTIDE SEQUENCE [LARGE SCALE GENOMIC DNA]</scope>
    <source>
        <strain evidence="17">S238N-H82</strain>
        <tissue evidence="17">Testes</tissue>
    </source>
</reference>
<evidence type="ECO:0000256" key="10">
    <source>
        <dbReference type="ARBA" id="ARBA00022990"/>
    </source>
</evidence>
<evidence type="ECO:0000256" key="1">
    <source>
        <dbReference type="ARBA" id="ARBA00005775"/>
    </source>
</evidence>
<dbReference type="Gene3D" id="1.25.40.180">
    <property type="match status" value="3"/>
</dbReference>
<dbReference type="CDD" id="cd11559">
    <property type="entry name" value="W2_eIF4G1_like"/>
    <property type="match status" value="1"/>
</dbReference>
<dbReference type="Pfam" id="PF02020">
    <property type="entry name" value="W2"/>
    <property type="match status" value="1"/>
</dbReference>
<evidence type="ECO:0000256" key="13">
    <source>
        <dbReference type="ARBA" id="ARBA00046720"/>
    </source>
</evidence>
<dbReference type="SMART" id="SM00544">
    <property type="entry name" value="MA3"/>
    <property type="match status" value="1"/>
</dbReference>
<feature type="region of interest" description="Disordered" evidence="14">
    <location>
        <begin position="463"/>
        <end position="603"/>
    </location>
</feature>
<dbReference type="GO" id="GO:0006446">
    <property type="term" value="P:regulation of translational initiation"/>
    <property type="evidence" value="ECO:0007669"/>
    <property type="project" value="UniProtKB-ARBA"/>
</dbReference>
<name>C3Z211_BRAFL</name>
<dbReference type="InParanoid" id="C3Z211"/>
<dbReference type="SMART" id="SM00515">
    <property type="entry name" value="eIF5C"/>
    <property type="match status" value="1"/>
</dbReference>
<evidence type="ECO:0000256" key="12">
    <source>
        <dbReference type="ARBA" id="ARBA00040449"/>
    </source>
</evidence>
<proteinExistence type="inferred from homology"/>
<dbReference type="InterPro" id="IPR003891">
    <property type="entry name" value="Initiation_fac_eIF4g_MI"/>
</dbReference>
<evidence type="ECO:0000256" key="11">
    <source>
        <dbReference type="ARBA" id="ARBA00037759"/>
    </source>
</evidence>
<keyword evidence="6" id="KW-0597">Phosphoprotein</keyword>
<comment type="function">
    <text evidence="11">Appears to play a role in the switch from cap-dependent to IRES-mediated translation during mitosis, apoptosis and viral infection. Cleaved by some caspases and viral proteases.</text>
</comment>
<evidence type="ECO:0000256" key="9">
    <source>
        <dbReference type="ARBA" id="ARBA00022917"/>
    </source>
</evidence>
<evidence type="ECO:0000256" key="5">
    <source>
        <dbReference type="ARBA" id="ARBA00022540"/>
    </source>
</evidence>
<dbReference type="FunFam" id="1.25.40.180:FF:000011">
    <property type="entry name" value="Eukaryotic translation initiation factor 4 gamma 2"/>
    <property type="match status" value="1"/>
</dbReference>
<dbReference type="GO" id="GO:0003723">
    <property type="term" value="F:RNA binding"/>
    <property type="evidence" value="ECO:0007669"/>
    <property type="project" value="InterPro"/>
</dbReference>
<organism>
    <name type="scientific">Branchiostoma floridae</name>
    <name type="common">Florida lancelet</name>
    <name type="synonym">Amphioxus</name>
    <dbReference type="NCBI Taxonomy" id="7739"/>
    <lineage>
        <taxon>Eukaryota</taxon>
        <taxon>Metazoa</taxon>
        <taxon>Chordata</taxon>
        <taxon>Cephalochordata</taxon>
        <taxon>Leptocardii</taxon>
        <taxon>Amphioxiformes</taxon>
        <taxon>Branchiostomatidae</taxon>
        <taxon>Branchiostoma</taxon>
    </lineage>
</organism>
<keyword evidence="9" id="KW-0648">Protein biosynthesis</keyword>
<dbReference type="Pfam" id="PF02847">
    <property type="entry name" value="MA3"/>
    <property type="match status" value="1"/>
</dbReference>
<dbReference type="SUPFAM" id="SSF48371">
    <property type="entry name" value="ARM repeat"/>
    <property type="match status" value="3"/>
</dbReference>
<evidence type="ECO:0000256" key="8">
    <source>
        <dbReference type="ARBA" id="ARBA00022845"/>
    </source>
</evidence>
<evidence type="ECO:0000256" key="3">
    <source>
        <dbReference type="ARBA" id="ARBA00022491"/>
    </source>
</evidence>
<accession>C3Z211</accession>
<feature type="compositionally biased region" description="Low complexity" evidence="14">
    <location>
        <begin position="494"/>
        <end position="514"/>
    </location>
</feature>
<dbReference type="FunFam" id="1.25.40.180:FF:000007">
    <property type="entry name" value="Eukaryotic translation initiation factor 4 gamma 2"/>
    <property type="match status" value="1"/>
</dbReference>
<dbReference type="FunFam" id="1.25.40.180:FF:000017">
    <property type="entry name" value="Eukaryotic translation initiation factor 4 gamma 2"/>
    <property type="match status" value="1"/>
</dbReference>
<gene>
    <name evidence="17" type="ORF">BRAFLDRAFT_122212</name>
</gene>
<dbReference type="PANTHER" id="PTHR23253:SF9">
    <property type="entry name" value="EUKARYOTIC TRANSLATION INITIATION FACTOR 4 GAMMA 2"/>
    <property type="match status" value="1"/>
</dbReference>
<comment type="similarity">
    <text evidence="1">Belongs to the eukaryotic initiation factor 4G family.</text>
</comment>
<evidence type="ECO:0000256" key="14">
    <source>
        <dbReference type="SAM" id="MobiDB-lite"/>
    </source>
</evidence>
<dbReference type="PROSITE" id="PS51366">
    <property type="entry name" value="MI"/>
    <property type="match status" value="1"/>
</dbReference>
<evidence type="ECO:0000259" key="16">
    <source>
        <dbReference type="PROSITE" id="PS51366"/>
    </source>
</evidence>
<dbReference type="AlphaFoldDB" id="C3Z211"/>
<sequence>MVTILRLNHVVQELVHGVRDCRLIVVQRLLGKAESMDEWVKSRTDSLLCKPGNSPLPFPFISCPIFWLVAEDRRENWTARAERVWPLVVLQEEGVRHPGRAGPAALAAKVVLRHQQPGAVVHPQQSQDGYLQAVLSETCAPNKRKMKPSSGEFVGTILNKLTPDRFDKLFLELLNVGIENKLILKGIILLVFEKAIDEPKYCSMYAQLCRRLCDDAPNFDDPNKSGTTTFRRLLLNKCQDEFENRSKTFAAFDRDDGPLTPEQNEQKMVAKRKMLGNIRFIGELGKLDMLSEAILHKCIKQLLEKKRTESVADRAEDLECLCQIMRTCGRRLDHDKAKSLMDQYFDRMRTMAGSTELPSRIRFMLEDCIELRGNNWAPRKIALDQGPRTIQQVREAAAKVHGVYYPPPEYGRRHQGKDFFGGSMKQIRAQRDMVGLGDVFGGPQGIIGDAGIGTGPGVIQDNHDDFPAINWQRNGNMRNQQNTGYNQFGGGGNQRQEGGYNQYQQRNTNQQQQNSLPPRFMKKNQFNSGEISLRPTKDSMVFKPQGGFMPPSSKPSQGTPPSGSPTPIMMQPPTIPIQQAKSSGDRGKKDKKQPPPSKEDLKKLTEEMLTEYLNTKTVDEAVRSVRDMRAPKKHLPELTSNLMTYALNKEDSDREAISDLIAALKKEGVISSEHFIEGFEGLLQQLSDLENDIPLIKSYTAAYAARAVKDDLVPLTDVAQPMENGAHYPLFLLAPQQLHKLAGRDQLVSVFTDSKINMVKMLPEIDQNKEKMMGILEGKGLSFLFPLLRMQAELWKALQADPTPAAIYKWIKDNVEARLHTDPGFVNVLMSSILKYVTQESTLGEDVDPAVTPGKDLVEKEKDLIDRLKPVLQRFLHDHVGLQVSALYALQVHCFNNGFPKGMLLRMFMMMYDLEITEEDAFFRWKEDINDEFPGKGKALFQVNTWLQWLETAEEDESEEEDDD</sequence>
<feature type="compositionally biased region" description="Low complexity" evidence="14">
    <location>
        <begin position="550"/>
        <end position="582"/>
    </location>
</feature>
<dbReference type="InterPro" id="IPR003890">
    <property type="entry name" value="MIF4G-like_typ-3"/>
</dbReference>